<name>A0AAN9FPP6_CROPI</name>
<accession>A0AAN9FPP6</accession>
<dbReference type="Proteomes" id="UP001372338">
    <property type="component" value="Unassembled WGS sequence"/>
</dbReference>
<dbReference type="EMBL" id="JAYWIO010000003">
    <property type="protein sequence ID" value="KAK7276658.1"/>
    <property type="molecule type" value="Genomic_DNA"/>
</dbReference>
<evidence type="ECO:0000313" key="2">
    <source>
        <dbReference type="Proteomes" id="UP001372338"/>
    </source>
</evidence>
<keyword evidence="2" id="KW-1185">Reference proteome</keyword>
<reference evidence="1 2" key="1">
    <citation type="submission" date="2024-01" db="EMBL/GenBank/DDBJ databases">
        <title>The genomes of 5 underutilized Papilionoideae crops provide insights into root nodulation and disease resistanc.</title>
        <authorList>
            <person name="Yuan L."/>
        </authorList>
    </citation>
    <scope>NUCLEOTIDE SEQUENCE [LARGE SCALE GENOMIC DNA]</scope>
    <source>
        <strain evidence="1">ZHUSHIDOU_FW_LH</strain>
        <tissue evidence="1">Leaf</tissue>
    </source>
</reference>
<evidence type="ECO:0000313" key="1">
    <source>
        <dbReference type="EMBL" id="KAK7276658.1"/>
    </source>
</evidence>
<sequence>MKFGVWKVSNCVQLRIACSVVSFSSQHIVQNGSMFIPLFNRLALIGRISLQHLQATSRHLVAECRNKVPCSWGICPPRAGPEYIFIDHAHFTKSNSYT</sequence>
<organism evidence="1 2">
    <name type="scientific">Crotalaria pallida</name>
    <name type="common">Smooth rattlebox</name>
    <name type="synonym">Crotalaria striata</name>
    <dbReference type="NCBI Taxonomy" id="3830"/>
    <lineage>
        <taxon>Eukaryota</taxon>
        <taxon>Viridiplantae</taxon>
        <taxon>Streptophyta</taxon>
        <taxon>Embryophyta</taxon>
        <taxon>Tracheophyta</taxon>
        <taxon>Spermatophyta</taxon>
        <taxon>Magnoliopsida</taxon>
        <taxon>eudicotyledons</taxon>
        <taxon>Gunneridae</taxon>
        <taxon>Pentapetalae</taxon>
        <taxon>rosids</taxon>
        <taxon>fabids</taxon>
        <taxon>Fabales</taxon>
        <taxon>Fabaceae</taxon>
        <taxon>Papilionoideae</taxon>
        <taxon>50 kb inversion clade</taxon>
        <taxon>genistoids sensu lato</taxon>
        <taxon>core genistoids</taxon>
        <taxon>Crotalarieae</taxon>
        <taxon>Crotalaria</taxon>
    </lineage>
</organism>
<comment type="caution">
    <text evidence="1">The sequence shown here is derived from an EMBL/GenBank/DDBJ whole genome shotgun (WGS) entry which is preliminary data.</text>
</comment>
<proteinExistence type="predicted"/>
<dbReference type="AlphaFoldDB" id="A0AAN9FPP6"/>
<protein>
    <submittedName>
        <fullName evidence="1">Uncharacterized protein</fullName>
    </submittedName>
</protein>
<gene>
    <name evidence="1" type="ORF">RIF29_17802</name>
</gene>